<accession>A0AA88PER1</accession>
<evidence type="ECO:0008006" key="3">
    <source>
        <dbReference type="Google" id="ProtNLM"/>
    </source>
</evidence>
<protein>
    <recommendedName>
        <fullName evidence="3">Transposase</fullName>
    </recommendedName>
</protein>
<keyword evidence="2" id="KW-1185">Reference proteome</keyword>
<gene>
    <name evidence="1" type="ORF">Q8A67_019556</name>
</gene>
<sequence length="72" mass="8046">MGKTADLTAVQKAIIDTLKQEVGSLWEGKSVAENTAQREGDLRKQCTESGVETSRATVYRRVQEMGYRCRIP</sequence>
<dbReference type="AlphaFoldDB" id="A0AA88PER1"/>
<organism evidence="1 2">
    <name type="scientific">Cirrhinus molitorella</name>
    <name type="common">mud carp</name>
    <dbReference type="NCBI Taxonomy" id="172907"/>
    <lineage>
        <taxon>Eukaryota</taxon>
        <taxon>Metazoa</taxon>
        <taxon>Chordata</taxon>
        <taxon>Craniata</taxon>
        <taxon>Vertebrata</taxon>
        <taxon>Euteleostomi</taxon>
        <taxon>Actinopterygii</taxon>
        <taxon>Neopterygii</taxon>
        <taxon>Teleostei</taxon>
        <taxon>Ostariophysi</taxon>
        <taxon>Cypriniformes</taxon>
        <taxon>Cyprinidae</taxon>
        <taxon>Labeoninae</taxon>
        <taxon>Labeonini</taxon>
        <taxon>Cirrhinus</taxon>
    </lineage>
</organism>
<evidence type="ECO:0000313" key="1">
    <source>
        <dbReference type="EMBL" id="KAK2878765.1"/>
    </source>
</evidence>
<reference evidence="1" key="1">
    <citation type="submission" date="2023-08" db="EMBL/GenBank/DDBJ databases">
        <title>Chromosome-level Genome Assembly of mud carp (Cirrhinus molitorella).</title>
        <authorList>
            <person name="Liu H."/>
        </authorList>
    </citation>
    <scope>NUCLEOTIDE SEQUENCE</scope>
    <source>
        <strain evidence="1">Prfri</strain>
        <tissue evidence="1">Muscle</tissue>
    </source>
</reference>
<dbReference type="EMBL" id="JAUYZG010000019">
    <property type="protein sequence ID" value="KAK2878765.1"/>
    <property type="molecule type" value="Genomic_DNA"/>
</dbReference>
<evidence type="ECO:0000313" key="2">
    <source>
        <dbReference type="Proteomes" id="UP001187343"/>
    </source>
</evidence>
<proteinExistence type="predicted"/>
<comment type="caution">
    <text evidence="1">The sequence shown here is derived from an EMBL/GenBank/DDBJ whole genome shotgun (WGS) entry which is preliminary data.</text>
</comment>
<dbReference type="Proteomes" id="UP001187343">
    <property type="component" value="Unassembled WGS sequence"/>
</dbReference>
<name>A0AA88PER1_9TELE</name>